<evidence type="ECO:0000313" key="1">
    <source>
        <dbReference type="EnsemblMetazoa" id="RPRC007471-PA"/>
    </source>
</evidence>
<name>T1HTV1_RHOPR</name>
<protein>
    <submittedName>
        <fullName evidence="1">Uncharacterized protein</fullName>
    </submittedName>
</protein>
<proteinExistence type="predicted"/>
<dbReference type="Proteomes" id="UP000015103">
    <property type="component" value="Unassembled WGS sequence"/>
</dbReference>
<sequence>MAEDNDGKDVPSASAKVSLGKNLEIEEETLTYFPQKLGTINLEEELEKLQEKYHEKTKGEDVMLFYIEYRIDTNNLK</sequence>
<organism evidence="1 2">
    <name type="scientific">Rhodnius prolixus</name>
    <name type="common">Triatomid bug</name>
    <dbReference type="NCBI Taxonomy" id="13249"/>
    <lineage>
        <taxon>Eukaryota</taxon>
        <taxon>Metazoa</taxon>
        <taxon>Ecdysozoa</taxon>
        <taxon>Arthropoda</taxon>
        <taxon>Hexapoda</taxon>
        <taxon>Insecta</taxon>
        <taxon>Pterygota</taxon>
        <taxon>Neoptera</taxon>
        <taxon>Paraneoptera</taxon>
        <taxon>Hemiptera</taxon>
        <taxon>Heteroptera</taxon>
        <taxon>Panheteroptera</taxon>
        <taxon>Cimicomorpha</taxon>
        <taxon>Reduviidae</taxon>
        <taxon>Triatominae</taxon>
        <taxon>Rhodnius</taxon>
    </lineage>
</organism>
<dbReference type="EnsemblMetazoa" id="RPRC007471-RA">
    <property type="protein sequence ID" value="RPRC007471-PA"/>
    <property type="gene ID" value="RPRC007471"/>
</dbReference>
<dbReference type="EMBL" id="ACPB03034932">
    <property type="status" value="NOT_ANNOTATED_CDS"/>
    <property type="molecule type" value="Genomic_DNA"/>
</dbReference>
<evidence type="ECO:0000313" key="2">
    <source>
        <dbReference type="Proteomes" id="UP000015103"/>
    </source>
</evidence>
<dbReference type="HOGENOM" id="CLU_2815609_0_0_1"/>
<accession>T1HTV1</accession>
<dbReference type="InParanoid" id="T1HTV1"/>
<dbReference type="VEuPathDB" id="VectorBase:RPRC007471"/>
<keyword evidence="2" id="KW-1185">Reference proteome</keyword>
<dbReference type="AlphaFoldDB" id="T1HTV1"/>
<reference evidence="1" key="1">
    <citation type="submission" date="2015-05" db="UniProtKB">
        <authorList>
            <consortium name="EnsemblMetazoa"/>
        </authorList>
    </citation>
    <scope>IDENTIFICATION</scope>
</reference>